<keyword evidence="2" id="KW-1185">Reference proteome</keyword>
<organism evidence="1 2">
    <name type="scientific">Arthrobacter halodurans</name>
    <dbReference type="NCBI Taxonomy" id="516699"/>
    <lineage>
        <taxon>Bacteria</taxon>
        <taxon>Bacillati</taxon>
        <taxon>Actinomycetota</taxon>
        <taxon>Actinomycetes</taxon>
        <taxon>Micrococcales</taxon>
        <taxon>Micrococcaceae</taxon>
        <taxon>Arthrobacter</taxon>
    </lineage>
</organism>
<accession>A0ABV4UM24</accession>
<evidence type="ECO:0000313" key="2">
    <source>
        <dbReference type="Proteomes" id="UP001575652"/>
    </source>
</evidence>
<evidence type="ECO:0008006" key="3">
    <source>
        <dbReference type="Google" id="ProtNLM"/>
    </source>
</evidence>
<gene>
    <name evidence="1" type="ORF">ACETWP_06265</name>
</gene>
<dbReference type="RefSeq" id="WP_373971363.1">
    <property type="nucleotide sequence ID" value="NZ_JBHDLJ010000004.1"/>
</dbReference>
<proteinExistence type="predicted"/>
<comment type="caution">
    <text evidence="1">The sequence shown here is derived from an EMBL/GenBank/DDBJ whole genome shotgun (WGS) entry which is preliminary data.</text>
</comment>
<dbReference type="EMBL" id="JBHDLJ010000004">
    <property type="protein sequence ID" value="MFB0834189.1"/>
    <property type="molecule type" value="Genomic_DNA"/>
</dbReference>
<dbReference type="Proteomes" id="UP001575652">
    <property type="component" value="Unassembled WGS sequence"/>
</dbReference>
<protein>
    <recommendedName>
        <fullName evidence="3">Acetone carboxylase</fullName>
    </recommendedName>
</protein>
<reference evidence="1 2" key="1">
    <citation type="submission" date="2024-09" db="EMBL/GenBank/DDBJ databases">
        <authorList>
            <person name="Salinas-Garcia M.A."/>
            <person name="Prieme A."/>
        </authorList>
    </citation>
    <scope>NUCLEOTIDE SEQUENCE [LARGE SCALE GENOMIC DNA]</scope>
    <source>
        <strain evidence="1 2">DSM 21081</strain>
    </source>
</reference>
<evidence type="ECO:0000313" key="1">
    <source>
        <dbReference type="EMBL" id="MFB0834189.1"/>
    </source>
</evidence>
<sequence>MSLFDQLAGVAGPDVPTCSRKGCREPALWRLLWNNPRIHAPDRRKVWLACDAHVEWFRAYLSERGLWRETLPLAPNEPTQES</sequence>
<name>A0ABV4UM24_9MICC</name>